<feature type="transmembrane region" description="Helical" evidence="1">
    <location>
        <begin position="908"/>
        <end position="929"/>
    </location>
</feature>
<feature type="transmembrane region" description="Helical" evidence="1">
    <location>
        <begin position="957"/>
        <end position="979"/>
    </location>
</feature>
<feature type="transmembrane region" description="Helical" evidence="1">
    <location>
        <begin position="985"/>
        <end position="1007"/>
    </location>
</feature>
<proteinExistence type="predicted"/>
<dbReference type="InterPro" id="IPR001036">
    <property type="entry name" value="Acrflvin-R"/>
</dbReference>
<dbReference type="OrthoDB" id="9757940at2"/>
<reference evidence="3" key="2">
    <citation type="submission" date="2014-02" db="EMBL/GenBank/DDBJ databases">
        <title>Draft Genome Sequence of extremely halophilic bacteria Halorhodospira halochloris.</title>
        <authorList>
            <person name="Singh K.S."/>
        </authorList>
    </citation>
    <scope>NUCLEOTIDE SEQUENCE [LARGE SCALE GENOMIC DNA]</scope>
    <source>
        <strain evidence="3">A</strain>
    </source>
</reference>
<accession>W8L267</accession>
<dbReference type="Gene3D" id="1.20.1640.10">
    <property type="entry name" value="Multidrug efflux transporter AcrB transmembrane domain"/>
    <property type="match status" value="2"/>
</dbReference>
<dbReference type="SUPFAM" id="SSF82866">
    <property type="entry name" value="Multidrug efflux transporter AcrB transmembrane domain"/>
    <property type="match status" value="2"/>
</dbReference>
<feature type="transmembrane region" description="Helical" evidence="1">
    <location>
        <begin position="336"/>
        <end position="355"/>
    </location>
</feature>
<dbReference type="Pfam" id="PF00873">
    <property type="entry name" value="ACR_tran"/>
    <property type="match status" value="1"/>
</dbReference>
<keyword evidence="1" id="KW-0472">Membrane</keyword>
<keyword evidence="1" id="KW-1133">Transmembrane helix</keyword>
<evidence type="ECO:0000256" key="1">
    <source>
        <dbReference type="SAM" id="Phobius"/>
    </source>
</evidence>
<feature type="transmembrane region" description="Helical" evidence="1">
    <location>
        <begin position="856"/>
        <end position="875"/>
    </location>
</feature>
<feature type="transmembrane region" description="Helical" evidence="1">
    <location>
        <begin position="525"/>
        <end position="549"/>
    </location>
</feature>
<dbReference type="GO" id="GO:0042910">
    <property type="term" value="F:xenobiotic transmembrane transporter activity"/>
    <property type="evidence" value="ECO:0007669"/>
    <property type="project" value="TreeGrafter"/>
</dbReference>
<dbReference type="Gene3D" id="3.30.70.1440">
    <property type="entry name" value="Multidrug efflux transporter AcrB pore domain"/>
    <property type="match status" value="1"/>
</dbReference>
<dbReference type="PRINTS" id="PR00702">
    <property type="entry name" value="ACRIFLAVINRP"/>
</dbReference>
<dbReference type="PANTHER" id="PTHR32063">
    <property type="match status" value="1"/>
</dbReference>
<gene>
    <name evidence="2" type="ORF">M911_01195</name>
</gene>
<keyword evidence="3" id="KW-1185">Reference proteome</keyword>
<feature type="transmembrane region" description="Helical" evidence="1">
    <location>
        <begin position="464"/>
        <end position="487"/>
    </location>
</feature>
<evidence type="ECO:0000313" key="2">
    <source>
        <dbReference type="EMBL" id="AHK78045.1"/>
    </source>
</evidence>
<feature type="transmembrane region" description="Helical" evidence="1">
    <location>
        <begin position="882"/>
        <end position="902"/>
    </location>
</feature>
<dbReference type="Gene3D" id="3.30.2090.10">
    <property type="entry name" value="Multidrug efflux transporter AcrB TolC docking domain, DN and DC subdomains"/>
    <property type="match status" value="2"/>
</dbReference>
<feature type="transmembrane region" description="Helical" evidence="1">
    <location>
        <begin position="362"/>
        <end position="382"/>
    </location>
</feature>
<dbReference type="HOGENOM" id="CLU_002755_1_2_6"/>
<dbReference type="GO" id="GO:0005886">
    <property type="term" value="C:plasma membrane"/>
    <property type="evidence" value="ECO:0007669"/>
    <property type="project" value="TreeGrafter"/>
</dbReference>
<dbReference type="KEGG" id="hhc:M911_01195"/>
<protein>
    <submittedName>
        <fullName evidence="2">Acriflavin resistance protein</fullName>
    </submittedName>
</protein>
<dbReference type="AlphaFoldDB" id="W8L267"/>
<sequence>MNAAVWAIQRGRLMGFLVALIVFVGVFSYTQLGQLEDPEFTVRTAVVYTEYPGARAVRVEQEVTERIELKIQQLGELDQVQSHSRDGVSVIFVDIQESHDPESLRQIWDELRHKVNEAARELPDGVRGPFVDDDYGDVFALLIALSGEGYGYDVLDRVTDNVRRELLRVPGVAKVELFGQQGERVFVETSREKIAEMGLTPHQVVQALNRQNVVEPAGFVEMGPRDVRIFASGVFESLEEIRSLSIRSPATGNLVYLRDFAEVRRGFSDPPQALLRHEGQDALAIGIVPTQGVNVVDLGERISESLARIEPTLPVGMSFGIIANQPREVEAAVGEFMINLVTAVVIVIAVLLIALGLRTGLIVGAGVPFTILATFIVMWGTGIDLHRVSLGALVIVLGMMVDNAIVVAELTFVKMQRGMDRLQAAQEAVSETAWPLFSATLIAVLAFSPIALTDTATGEFTRSLFWVVGFSLLLSWVLAITVTPVMCHRWLKSPAKGSEGDDPYGGRLYGGFRCLLGGVLHWRRVSLAGIVGLLVLSLIGFMLVPQIFFPPAQRAQFMVDYWLPEGSRISQTSEDMAVIEGWLQGRDEVESATAFIGEGAPRFYLPMLPEHPNAAFGQILVNLKAVDDLDAMMAATRGFMDQRFPDAEPRVRPMQLGDPVRYPIEMRIIGPERDTLRAVAEQGRALLAGDPRLDHVRLDWRDRTPQIQVDVDQERARRANVSSAAISEALATAFAGQPIGVYIEDDKRIPIKWRFPLEDRTDPTQVETMVIWPEQGHRPVPLLQVADVSVVWDDASIWRMDRERSVTLQMDLVPGAIAHEVLRDLRQRAGDLDLPSGYRIEWDGEPVKSLEAQRGVLQPVPVVLGLMALVLMAQFNSYRRSLIILLTVPLGVVGVSAGLLLFKQPFGFMALLGVMSLSGMIIKNAIVMVEQLDLEMERSDDAYAALVEAAVSRVRPVLLAAATTVLGMLPLALSGPFWAPMAIAIMFGLALASLLTLLAVPLFYAVLFGISSRPLPNPLTPYPGTRGDGGRPT</sequence>
<dbReference type="EMBL" id="CP007268">
    <property type="protein sequence ID" value="AHK78045.1"/>
    <property type="molecule type" value="Genomic_DNA"/>
</dbReference>
<dbReference type="PANTHER" id="PTHR32063:SF18">
    <property type="entry name" value="CATION EFFLUX SYSTEM PROTEIN"/>
    <property type="match status" value="1"/>
</dbReference>
<dbReference type="SUPFAM" id="SSF82714">
    <property type="entry name" value="Multidrug efflux transporter AcrB TolC docking domain, DN and DC subdomains"/>
    <property type="match status" value="2"/>
</dbReference>
<dbReference type="Gene3D" id="3.30.70.1320">
    <property type="entry name" value="Multidrug efflux transporter AcrB pore domain like"/>
    <property type="match status" value="1"/>
</dbReference>
<reference evidence="2 3" key="1">
    <citation type="journal article" date="2014" name="J Genomics">
        <title>Draft Genome Sequence of the Extremely Halophilic Phototrophic Purple Sulfur Bacterium Halorhodospira halochloris.</title>
        <authorList>
            <person name="Singh K.S."/>
            <person name="Kirksey J."/>
            <person name="Hoff W.D."/>
            <person name="Deole R."/>
        </authorList>
    </citation>
    <scope>NUCLEOTIDE SEQUENCE [LARGE SCALE GENOMIC DNA]</scope>
    <source>
        <strain evidence="2 3">A</strain>
    </source>
</reference>
<dbReference type="Proteomes" id="UP000019442">
    <property type="component" value="Chromosome"/>
</dbReference>
<feature type="transmembrane region" description="Helical" evidence="1">
    <location>
        <begin position="12"/>
        <end position="30"/>
    </location>
</feature>
<keyword evidence="1" id="KW-0812">Transmembrane</keyword>
<evidence type="ECO:0000313" key="3">
    <source>
        <dbReference type="Proteomes" id="UP000019442"/>
    </source>
</evidence>
<name>W8L267_9GAMM</name>
<dbReference type="PATRIC" id="fig|1354791.3.peg.2932"/>
<dbReference type="RefSeq" id="WP_025280359.1">
    <property type="nucleotide sequence ID" value="NZ_CP007268.1"/>
</dbReference>
<dbReference type="InterPro" id="IPR027463">
    <property type="entry name" value="AcrB_DN_DC_subdom"/>
</dbReference>
<dbReference type="Gene3D" id="3.30.70.1430">
    <property type="entry name" value="Multidrug efflux transporter AcrB pore domain"/>
    <property type="match status" value="2"/>
</dbReference>
<organism evidence="2 3">
    <name type="scientific">Ectothiorhodospira haloalkaliphila</name>
    <dbReference type="NCBI Taxonomy" id="421628"/>
    <lineage>
        <taxon>Bacteria</taxon>
        <taxon>Pseudomonadati</taxon>
        <taxon>Pseudomonadota</taxon>
        <taxon>Gammaproteobacteria</taxon>
        <taxon>Chromatiales</taxon>
        <taxon>Ectothiorhodospiraceae</taxon>
        <taxon>Ectothiorhodospira</taxon>
    </lineage>
</organism>
<feature type="transmembrane region" description="Helical" evidence="1">
    <location>
        <begin position="388"/>
        <end position="412"/>
    </location>
</feature>
<feature type="transmembrane region" description="Helical" evidence="1">
    <location>
        <begin position="433"/>
        <end position="452"/>
    </location>
</feature>
<dbReference type="SUPFAM" id="SSF82693">
    <property type="entry name" value="Multidrug efflux transporter AcrB pore domain, PN1, PN2, PC1 and PC2 subdomains"/>
    <property type="match status" value="2"/>
</dbReference>